<feature type="transmembrane region" description="Helical" evidence="8">
    <location>
        <begin position="470"/>
        <end position="490"/>
    </location>
</feature>
<evidence type="ECO:0000256" key="7">
    <source>
        <dbReference type="SAM" id="MobiDB-lite"/>
    </source>
</evidence>
<feature type="transmembrane region" description="Helical" evidence="8">
    <location>
        <begin position="60"/>
        <end position="79"/>
    </location>
</feature>
<feature type="transmembrane region" description="Helical" evidence="8">
    <location>
        <begin position="302"/>
        <end position="323"/>
    </location>
</feature>
<evidence type="ECO:0000313" key="10">
    <source>
        <dbReference type="EMBL" id="ARD21061.1"/>
    </source>
</evidence>
<protein>
    <recommendedName>
        <fullName evidence="9">ABC3 transporter permease C-terminal domain-containing protein</fullName>
    </recommendedName>
</protein>
<dbReference type="Pfam" id="PF02687">
    <property type="entry name" value="FtsX"/>
    <property type="match status" value="2"/>
</dbReference>
<feature type="transmembrane region" description="Helical" evidence="8">
    <location>
        <begin position="447"/>
        <end position="464"/>
    </location>
</feature>
<proteinExistence type="inferred from homology"/>
<accession>A0ABN4Y9F4</accession>
<comment type="similarity">
    <text evidence="2">Belongs to the ABC-4 integral membrane protein family. LolC/E subfamily.</text>
</comment>
<evidence type="ECO:0000259" key="9">
    <source>
        <dbReference type="Pfam" id="PF02687"/>
    </source>
</evidence>
<keyword evidence="4 8" id="KW-0812">Transmembrane</keyword>
<feature type="transmembrane region" description="Helical" evidence="8">
    <location>
        <begin position="398"/>
        <end position="418"/>
    </location>
</feature>
<sequence>MNDKRSNQDNKPQLDAGTNLGTISCTPTELDYRLEQDSASGYSLYNSLAVFAAHYRHAPLQAGAILLGIILAVTLLIGVKSTNENAVRSYSEATELLSQRASLLITPNTGEQYLDEQVYFRLRQAGISQALAVINGLVVDSEGRRWQLQGSDLFAAINLQQHSGTNQKTDSAINPHIPLAKLLGAKNILLMSQSLADKVAPDGLFYLQDPLNEQGSPISLEVVGLDDEFGLGNAIVADISLAQSLLNHSQKLSYIALFDEPSSLITQINQAQLLLQQATITEQDQGQALQELTRSFHLNLNAMSMLAFVVGLFIAYNGVRYSLMKRQKLLVQLLQLGVQKHMLLLALVVELSFLVFVGSVVGFILGLQLSLWLQPMVAMTLEQLYGARLMPGSWQWQWLVQAMALTLFAGLLACLPLYRQLTNQPLARMIAKSNQVSHLVKTHRMQFMIACIALIGCALAFPFAKQYQVSLGLMGIVIIAIPLLLPLTIYRISEWMANLFPTGLWHYMIAETKELIGPLSLAMMAMLLALTANISMNTLVGSFEITLKNWLESRLHADLYMRPASDKILEIQDLLSKQEKVSGIYTQWTIASTYQGMPIELVSRDLYSTKVTSSLKSQTDNLWSEFVAGKQILISEPIAIKYGLNIGDSFNIYPFNHASTHQLPTIGAIFFDYGNPKGQVVIDRSLWQQLQLPQQPKSIAASYQGDIGQLESLLLESKLISNAQMYNQAKIKQQAIAMFKQTFSITMVLNSLTLIVAAIGLFSACLMLIQARQAPLAKLYALGINKRELRLMTFVQMQLIVLLTCLVALPTGAVLGYLLINKVTLQAFGWSIAMLWDWPAYFRVVVIALTTSAIAIAIPLYWQTRKPLISSLQQEAL</sequence>
<gene>
    <name evidence="10" type="ORF">SJ2017_0724</name>
</gene>
<evidence type="ECO:0000256" key="5">
    <source>
        <dbReference type="ARBA" id="ARBA00022989"/>
    </source>
</evidence>
<evidence type="ECO:0000256" key="8">
    <source>
        <dbReference type="SAM" id="Phobius"/>
    </source>
</evidence>
<feature type="transmembrane region" description="Helical" evidence="8">
    <location>
        <begin position="747"/>
        <end position="769"/>
    </location>
</feature>
<dbReference type="RefSeq" id="WP_080914907.1">
    <property type="nucleotide sequence ID" value="NZ_CP020472.1"/>
</dbReference>
<dbReference type="InterPro" id="IPR003838">
    <property type="entry name" value="ABC3_permease_C"/>
</dbReference>
<feature type="transmembrane region" description="Helical" evidence="8">
    <location>
        <begin position="343"/>
        <end position="367"/>
    </location>
</feature>
<keyword evidence="3" id="KW-1003">Cell membrane</keyword>
<organism evidence="10 11">
    <name type="scientific">Shewanella japonica</name>
    <dbReference type="NCBI Taxonomy" id="93973"/>
    <lineage>
        <taxon>Bacteria</taxon>
        <taxon>Pseudomonadati</taxon>
        <taxon>Pseudomonadota</taxon>
        <taxon>Gammaproteobacteria</taxon>
        <taxon>Alteromonadales</taxon>
        <taxon>Shewanellaceae</taxon>
        <taxon>Shewanella</taxon>
    </lineage>
</organism>
<feature type="domain" description="ABC3 transporter permease C-terminal" evidence="9">
    <location>
        <begin position="749"/>
        <end position="865"/>
    </location>
</feature>
<evidence type="ECO:0000256" key="4">
    <source>
        <dbReference type="ARBA" id="ARBA00022692"/>
    </source>
</evidence>
<feature type="transmembrane region" description="Helical" evidence="8">
    <location>
        <begin position="515"/>
        <end position="536"/>
    </location>
</feature>
<keyword evidence="6 8" id="KW-0472">Membrane</keyword>
<feature type="region of interest" description="Disordered" evidence="7">
    <location>
        <begin position="1"/>
        <end position="22"/>
    </location>
</feature>
<evidence type="ECO:0000256" key="2">
    <source>
        <dbReference type="ARBA" id="ARBA00005236"/>
    </source>
</evidence>
<feature type="transmembrane region" description="Helical" evidence="8">
    <location>
        <begin position="840"/>
        <end position="862"/>
    </location>
</feature>
<feature type="transmembrane region" description="Helical" evidence="8">
    <location>
        <begin position="799"/>
        <end position="820"/>
    </location>
</feature>
<name>A0ABN4Y9F4_9GAMM</name>
<dbReference type="PANTHER" id="PTHR30489">
    <property type="entry name" value="LIPOPROTEIN-RELEASING SYSTEM TRANSMEMBRANE PROTEIN LOLE"/>
    <property type="match status" value="1"/>
</dbReference>
<dbReference type="PANTHER" id="PTHR30489:SF0">
    <property type="entry name" value="LIPOPROTEIN-RELEASING SYSTEM TRANSMEMBRANE PROTEIN LOLE"/>
    <property type="match status" value="1"/>
</dbReference>
<reference evidence="10 11" key="1">
    <citation type="submission" date="2017-03" db="EMBL/GenBank/DDBJ databases">
        <title>Genome sequencing of Shewanella japonica KCTC 22435.</title>
        <authorList>
            <person name="Kim K.M."/>
        </authorList>
    </citation>
    <scope>NUCLEOTIDE SEQUENCE [LARGE SCALE GENOMIC DNA]</scope>
    <source>
        <strain evidence="10 11">KCTC 22435</strain>
    </source>
</reference>
<dbReference type="InterPro" id="IPR051447">
    <property type="entry name" value="Lipoprotein-release_system"/>
</dbReference>
<evidence type="ECO:0000256" key="6">
    <source>
        <dbReference type="ARBA" id="ARBA00023136"/>
    </source>
</evidence>
<keyword evidence="11" id="KW-1185">Reference proteome</keyword>
<evidence type="ECO:0000313" key="11">
    <source>
        <dbReference type="Proteomes" id="UP000191820"/>
    </source>
</evidence>
<evidence type="ECO:0000256" key="1">
    <source>
        <dbReference type="ARBA" id="ARBA00004651"/>
    </source>
</evidence>
<comment type="subcellular location">
    <subcellularLocation>
        <location evidence="1">Cell membrane</location>
        <topology evidence="1">Multi-pass membrane protein</topology>
    </subcellularLocation>
</comment>
<evidence type="ECO:0000256" key="3">
    <source>
        <dbReference type="ARBA" id="ARBA00022475"/>
    </source>
</evidence>
<dbReference type="EMBL" id="CP020472">
    <property type="protein sequence ID" value="ARD21061.1"/>
    <property type="molecule type" value="Genomic_DNA"/>
</dbReference>
<feature type="domain" description="ABC3 transporter permease C-terminal" evidence="9">
    <location>
        <begin position="302"/>
        <end position="425"/>
    </location>
</feature>
<keyword evidence="5 8" id="KW-1133">Transmembrane helix</keyword>
<dbReference type="Proteomes" id="UP000191820">
    <property type="component" value="Chromosome"/>
</dbReference>